<dbReference type="RefSeq" id="WP_232048633.1">
    <property type="nucleotide sequence ID" value="NZ_CP158797.1"/>
</dbReference>
<evidence type="ECO:0000313" key="3">
    <source>
        <dbReference type="Proteomes" id="UP001566204"/>
    </source>
</evidence>
<comment type="caution">
    <text evidence="2">The sequence shown here is derived from an EMBL/GenBank/DDBJ whole genome shotgun (WGS) entry which is preliminary data.</text>
</comment>
<organism evidence="2 3">
    <name type="scientific">Sphingobacterium thalpophilum</name>
    <dbReference type="NCBI Taxonomy" id="259"/>
    <lineage>
        <taxon>Bacteria</taxon>
        <taxon>Pseudomonadati</taxon>
        <taxon>Bacteroidota</taxon>
        <taxon>Sphingobacteriia</taxon>
        <taxon>Sphingobacteriales</taxon>
        <taxon>Sphingobacteriaceae</taxon>
        <taxon>Sphingobacterium</taxon>
    </lineage>
</organism>
<name>A0ABV4H7G4_9SPHI</name>
<keyword evidence="3" id="KW-1185">Reference proteome</keyword>
<accession>A0ABV4H7G4</accession>
<feature type="region of interest" description="Disordered" evidence="1">
    <location>
        <begin position="94"/>
        <end position="113"/>
    </location>
</feature>
<feature type="compositionally biased region" description="Low complexity" evidence="1">
    <location>
        <begin position="97"/>
        <end position="113"/>
    </location>
</feature>
<proteinExistence type="predicted"/>
<reference evidence="2 3" key="1">
    <citation type="submission" date="2024-06" db="EMBL/GenBank/DDBJ databases">
        <title>Soil Sphingobacterium thalpophilum.</title>
        <authorList>
            <person name="Yang J."/>
            <person name="Li J."/>
        </authorList>
    </citation>
    <scope>NUCLEOTIDE SEQUENCE [LARGE SCALE GENOMIC DNA]</scope>
    <source>
        <strain evidence="2 3">22g91tb</strain>
    </source>
</reference>
<dbReference type="EMBL" id="JBEOQB010000001">
    <property type="protein sequence ID" value="MEZ0450430.1"/>
    <property type="molecule type" value="Genomic_DNA"/>
</dbReference>
<evidence type="ECO:0000256" key="1">
    <source>
        <dbReference type="SAM" id="MobiDB-lite"/>
    </source>
</evidence>
<evidence type="ECO:0000313" key="2">
    <source>
        <dbReference type="EMBL" id="MEZ0450430.1"/>
    </source>
</evidence>
<dbReference type="GeneID" id="78461779"/>
<sequence>MGECEADVTQFCFRFLSQKEWIGGKRQEDDKQPHKSFRDYLACGMIFGCDLHDLWTYLLQKYNLKLKFIDMNRLVLSLATIFATVTLFSCGAQKQGTSSGNVSNTSVSSGPSASEWKSAVKGTWTLNSIDRENLPSTFTIKSVFEEAPAECFVGSTWNFIGNGKGSITFNAQGTLCAPGASREIFWSIYNPGKGLGEPQFQFKKIYAGDKAKNVTTGYRMDLSYSDGNKLVMKMPLTVANGEAYLVFNFSRVN</sequence>
<dbReference type="Proteomes" id="UP001566204">
    <property type="component" value="Unassembled WGS sequence"/>
</dbReference>
<gene>
    <name evidence="2" type="ORF">ABTW24_02355</name>
</gene>
<protein>
    <submittedName>
        <fullName evidence="2">Lipocalin family protein</fullName>
    </submittedName>
</protein>